<proteinExistence type="predicted"/>
<organism evidence="2 3">
    <name type="scientific">Sorangium atrum</name>
    <dbReference type="NCBI Taxonomy" id="2995308"/>
    <lineage>
        <taxon>Bacteria</taxon>
        <taxon>Pseudomonadati</taxon>
        <taxon>Myxococcota</taxon>
        <taxon>Polyangia</taxon>
        <taxon>Polyangiales</taxon>
        <taxon>Polyangiaceae</taxon>
        <taxon>Sorangium</taxon>
    </lineage>
</organism>
<sequence>MESLGRVDWHLGQILRPEDFESLEESLSEESRARAEAPGLPAYGWIELEWDPGDLSRGILRLERATAAMPGGPIVRSSDNLSLPEPAKLKAAGTPEVDVYFHVLPAEPAEGQRAGAVGTPRITLRSELSFKEASARGRSLHVGRFETRDGKAFYVAPAVVPPLLRLRSTPHLHARLVGLRDRLTRYSDELRKHVAQARRSAGPTQAFLRGRAEVMKAVALLDDALLDAPQGAESRSHARLHPHTVLAALRSLLVELHLVEGTLPDSLLPRYDHDNLGGLFGDLIYAIEARIDGLPLTTPTIQLVESEGRFVAQDIPEDVLDAPEIYLVIERPTPYGEMPLERYNVRLGEPSRLPWINQHSTRGIRPARTSASPADFGARFDVYALPKPDGKQRQRLEGHRVDTQRMEPHRADTQRMEPHREGAQRVATPEEEWKYVRASRSIGFLRPKELEGIRAALYWTYPASTAR</sequence>
<dbReference type="PANTHER" id="PTHR35566:SF1">
    <property type="entry name" value="TYPE VI SECRETION SYSTEM BASEPLATE COMPONENT TSSK1"/>
    <property type="match status" value="1"/>
</dbReference>
<gene>
    <name evidence="2" type="primary">tssK</name>
    <name evidence="2" type="ORF">POL72_21065</name>
</gene>
<dbReference type="NCBIfam" id="TIGR03353">
    <property type="entry name" value="VI_chp_4"/>
    <property type="match status" value="1"/>
</dbReference>
<feature type="region of interest" description="Disordered" evidence="1">
    <location>
        <begin position="405"/>
        <end position="427"/>
    </location>
</feature>
<feature type="compositionally biased region" description="Basic and acidic residues" evidence="1">
    <location>
        <begin position="405"/>
        <end position="423"/>
    </location>
</feature>
<evidence type="ECO:0000313" key="3">
    <source>
        <dbReference type="Proteomes" id="UP001217485"/>
    </source>
</evidence>
<dbReference type="InterPro" id="IPR010263">
    <property type="entry name" value="T6SS_TssK"/>
</dbReference>
<accession>A0ABT5C1H9</accession>
<protein>
    <submittedName>
        <fullName evidence="2">Type VI secretion system baseplate subunit TssK</fullName>
    </submittedName>
</protein>
<reference evidence="2 3" key="1">
    <citation type="submission" date="2023-01" db="EMBL/GenBank/DDBJ databases">
        <title>Minimal conservation of predation-associated metabolite biosynthetic gene clusters underscores biosynthetic potential of Myxococcota including descriptions for ten novel species: Archangium lansinium sp. nov., Myxococcus landrumus sp. nov., Nannocystis bai.</title>
        <authorList>
            <person name="Ahearne A."/>
            <person name="Stevens C."/>
            <person name="Dowd S."/>
        </authorList>
    </citation>
    <scope>NUCLEOTIDE SEQUENCE [LARGE SCALE GENOMIC DNA]</scope>
    <source>
        <strain evidence="2 3">WIWO2</strain>
    </source>
</reference>
<evidence type="ECO:0000313" key="2">
    <source>
        <dbReference type="EMBL" id="MDC0680246.1"/>
    </source>
</evidence>
<comment type="caution">
    <text evidence="2">The sequence shown here is derived from an EMBL/GenBank/DDBJ whole genome shotgun (WGS) entry which is preliminary data.</text>
</comment>
<evidence type="ECO:0000256" key="1">
    <source>
        <dbReference type="SAM" id="MobiDB-lite"/>
    </source>
</evidence>
<dbReference type="Proteomes" id="UP001217485">
    <property type="component" value="Unassembled WGS sequence"/>
</dbReference>
<dbReference type="Pfam" id="PF05936">
    <property type="entry name" value="T6SS_VasE"/>
    <property type="match status" value="2"/>
</dbReference>
<name>A0ABT5C1H9_9BACT</name>
<dbReference type="EMBL" id="JAQNDK010000002">
    <property type="protein sequence ID" value="MDC0680246.1"/>
    <property type="molecule type" value="Genomic_DNA"/>
</dbReference>
<keyword evidence="3" id="KW-1185">Reference proteome</keyword>
<dbReference type="PANTHER" id="PTHR35566">
    <property type="entry name" value="BLR3599 PROTEIN"/>
    <property type="match status" value="1"/>
</dbReference>
<dbReference type="RefSeq" id="WP_272097279.1">
    <property type="nucleotide sequence ID" value="NZ_JAQNDK010000002.1"/>
</dbReference>